<dbReference type="AlphaFoldDB" id="A0A089ZEE4"/>
<evidence type="ECO:0000313" key="7">
    <source>
        <dbReference type="EMBL" id="AIS31225.1"/>
    </source>
</evidence>
<evidence type="ECO:0000256" key="5">
    <source>
        <dbReference type="ARBA" id="ARBA00022801"/>
    </source>
</evidence>
<dbReference type="GeneID" id="26739677"/>
<evidence type="ECO:0000256" key="6">
    <source>
        <dbReference type="HAMAP-Rule" id="MF_00754"/>
    </source>
</evidence>
<evidence type="ECO:0000256" key="1">
    <source>
        <dbReference type="ARBA" id="ARBA00022490"/>
    </source>
</evidence>
<keyword evidence="2 6" id="KW-0819">tRNA processing</keyword>
<sequence>MITPHNIMRHELVGLEVEITHSLHGDLKGIHGRVVDETKNTITIEDGEGYEKIIPKGSATFEFTLPNGVTIELKGEIIVSRPEDRIKKRFRKYW</sequence>
<dbReference type="KEGG" id="mfc:BRM9_0398"/>
<dbReference type="InterPro" id="IPR036980">
    <property type="entry name" value="RNase_P/MRP_Rpp29_sf"/>
</dbReference>
<keyword evidence="4 6" id="KW-0255">Endonuclease</keyword>
<keyword evidence="5 6" id="KW-0378">Hydrolase</keyword>
<dbReference type="GO" id="GO:0003723">
    <property type="term" value="F:RNA binding"/>
    <property type="evidence" value="ECO:0007669"/>
    <property type="project" value="InterPro"/>
</dbReference>
<keyword evidence="3 6" id="KW-0540">Nuclease</keyword>
<comment type="similarity">
    <text evidence="6">Belongs to the eukaryotic/archaeal RNase P protein component 1 family.</text>
</comment>
<gene>
    <name evidence="6" type="primary">rnp1</name>
    <name evidence="7" type="ORF">BRM9_0398</name>
    <name evidence="8" type="ORF">ISP06_03045</name>
</gene>
<comment type="function">
    <text evidence="6">Part of ribonuclease P, a protein complex that generates mature tRNA molecules by cleaving their 5'-ends.</text>
</comment>
<dbReference type="Pfam" id="PF01868">
    <property type="entry name" value="RNase_P-MRP_p29"/>
    <property type="match status" value="1"/>
</dbReference>
<evidence type="ECO:0000313" key="8">
    <source>
        <dbReference type="EMBL" id="MBF4474435.1"/>
    </source>
</evidence>
<evidence type="ECO:0000313" key="9">
    <source>
        <dbReference type="Proteomes" id="UP000029661"/>
    </source>
</evidence>
<protein>
    <recommendedName>
        <fullName evidence="6">Ribonuclease P protein component 1</fullName>
        <shortName evidence="6">RNase P component 1</shortName>
        <ecNumber evidence="6">3.1.26.5</ecNumber>
    </recommendedName>
    <alternativeName>
        <fullName evidence="6">Rpp29</fullName>
    </alternativeName>
</protein>
<dbReference type="Proteomes" id="UP000029661">
    <property type="component" value="Chromosome"/>
</dbReference>
<comment type="subcellular location">
    <subcellularLocation>
        <location evidence="6">Cytoplasm</location>
    </subcellularLocation>
</comment>
<comment type="subunit">
    <text evidence="6">Consists of a catalytic RNA component and at least 4-5 protein subunits.</text>
</comment>
<dbReference type="GO" id="GO:0030677">
    <property type="term" value="C:ribonuclease P complex"/>
    <property type="evidence" value="ECO:0007669"/>
    <property type="project" value="UniProtKB-UniRule"/>
</dbReference>
<dbReference type="InterPro" id="IPR023538">
    <property type="entry name" value="RNP1"/>
</dbReference>
<dbReference type="InterPro" id="IPR023534">
    <property type="entry name" value="Rof/RNase_P-like"/>
</dbReference>
<dbReference type="GO" id="GO:0004526">
    <property type="term" value="F:ribonuclease P activity"/>
    <property type="evidence" value="ECO:0007669"/>
    <property type="project" value="UniProtKB-UniRule"/>
</dbReference>
<dbReference type="Proteomes" id="UP000606900">
    <property type="component" value="Unassembled WGS sequence"/>
</dbReference>
<keyword evidence="1 6" id="KW-0963">Cytoplasm</keyword>
<dbReference type="SMART" id="SM00538">
    <property type="entry name" value="POP4"/>
    <property type="match status" value="1"/>
</dbReference>
<dbReference type="InterPro" id="IPR002730">
    <property type="entry name" value="Rpp29/RNP1"/>
</dbReference>
<comment type="catalytic activity">
    <reaction evidence="6">
        <text>Endonucleolytic cleavage of RNA, removing 5'-extranucleotides from tRNA precursor.</text>
        <dbReference type="EC" id="3.1.26.5"/>
    </reaction>
</comment>
<organism evidence="7 9">
    <name type="scientific">Methanobacterium formicicum</name>
    <dbReference type="NCBI Taxonomy" id="2162"/>
    <lineage>
        <taxon>Archaea</taxon>
        <taxon>Methanobacteriati</taxon>
        <taxon>Methanobacteriota</taxon>
        <taxon>Methanomada group</taxon>
        <taxon>Methanobacteria</taxon>
        <taxon>Methanobacteriales</taxon>
        <taxon>Methanobacteriaceae</taxon>
        <taxon>Methanobacterium</taxon>
    </lineage>
</organism>
<dbReference type="OrthoDB" id="39019at2157"/>
<dbReference type="GO" id="GO:0005737">
    <property type="term" value="C:cytoplasm"/>
    <property type="evidence" value="ECO:0007669"/>
    <property type="project" value="UniProtKB-SubCell"/>
</dbReference>
<accession>A0A089ZEE4</accession>
<evidence type="ECO:0000256" key="3">
    <source>
        <dbReference type="ARBA" id="ARBA00022722"/>
    </source>
</evidence>
<evidence type="ECO:0000256" key="2">
    <source>
        <dbReference type="ARBA" id="ARBA00022694"/>
    </source>
</evidence>
<dbReference type="EC" id="3.1.26.5" evidence="6"/>
<proteinExistence type="inferred from homology"/>
<dbReference type="EMBL" id="CP006933">
    <property type="protein sequence ID" value="AIS31225.1"/>
    <property type="molecule type" value="Genomic_DNA"/>
</dbReference>
<dbReference type="HAMAP" id="MF_00754">
    <property type="entry name" value="RNase_P_1"/>
    <property type="match status" value="1"/>
</dbReference>
<evidence type="ECO:0000256" key="4">
    <source>
        <dbReference type="ARBA" id="ARBA00022759"/>
    </source>
</evidence>
<dbReference type="NCBIfam" id="NF046110">
    <property type="entry name" value="RNaseP1Mthb"/>
    <property type="match status" value="1"/>
</dbReference>
<name>A0A089ZEE4_METFO</name>
<dbReference type="EMBL" id="JADIIL010000013">
    <property type="protein sequence ID" value="MBF4474435.1"/>
    <property type="molecule type" value="Genomic_DNA"/>
</dbReference>
<dbReference type="SUPFAM" id="SSF101744">
    <property type="entry name" value="Rof/RNase P subunit-like"/>
    <property type="match status" value="1"/>
</dbReference>
<reference evidence="7 9" key="1">
    <citation type="submission" date="2013-12" db="EMBL/GenBank/DDBJ databases">
        <title>The complete genome sequence of Methanobacterium sp. BRM9.</title>
        <authorList>
            <consortium name="Pastoral Greenhouse Gas Research Consortium"/>
            <person name="Kelly W.J."/>
            <person name="Leahy S.C."/>
            <person name="Perry R."/>
            <person name="Li D."/>
            <person name="Altermann E."/>
            <person name="Lambie S.C."/>
            <person name="Attwood G.T."/>
        </authorList>
    </citation>
    <scope>NUCLEOTIDE SEQUENCE [LARGE SCALE GENOMIC DNA]</scope>
    <source>
        <strain evidence="7 9">BRM9</strain>
    </source>
</reference>
<dbReference type="RefSeq" id="WP_048071998.1">
    <property type="nucleotide sequence ID" value="NZ_CP006933.1"/>
</dbReference>
<dbReference type="STRING" id="2162.BRM9_0398"/>
<reference evidence="8" key="2">
    <citation type="submission" date="2020-10" db="EMBL/GenBank/DDBJ databases">
        <title>Dehalococcoides mccartyi of a TCE/Cr reducing biochatode.</title>
        <authorList>
            <person name="Matturro B."/>
        </authorList>
    </citation>
    <scope>NUCLEOTIDE SEQUENCE</scope>
    <source>
        <strain evidence="8">Bin2</strain>
    </source>
</reference>
<dbReference type="Gene3D" id="2.30.30.210">
    <property type="entry name" value="Ribonuclease P/MRP, subunit p29"/>
    <property type="match status" value="1"/>
</dbReference>
<dbReference type="GO" id="GO:0001682">
    <property type="term" value="P:tRNA 5'-leader removal"/>
    <property type="evidence" value="ECO:0007669"/>
    <property type="project" value="UniProtKB-UniRule"/>
</dbReference>